<dbReference type="OrthoDB" id="8526978at2"/>
<name>A0A5C6ABN0_9BACT</name>
<gene>
    <name evidence="1" type="ORF">Pla100_25760</name>
</gene>
<proteinExistence type="predicted"/>
<dbReference type="RefSeq" id="WP_146578010.1">
    <property type="nucleotide sequence ID" value="NZ_SJPM01000004.1"/>
</dbReference>
<protein>
    <recommendedName>
        <fullName evidence="3">Amino acid kinase family protein</fullName>
    </recommendedName>
</protein>
<dbReference type="Proteomes" id="UP000316213">
    <property type="component" value="Unassembled WGS sequence"/>
</dbReference>
<dbReference type="EMBL" id="SJPM01000004">
    <property type="protein sequence ID" value="TWT97424.1"/>
    <property type="molecule type" value="Genomic_DNA"/>
</dbReference>
<evidence type="ECO:0000313" key="1">
    <source>
        <dbReference type="EMBL" id="TWT97424.1"/>
    </source>
</evidence>
<comment type="caution">
    <text evidence="1">The sequence shown here is derived from an EMBL/GenBank/DDBJ whole genome shotgun (WGS) entry which is preliminary data.</text>
</comment>
<accession>A0A5C6ABN0</accession>
<keyword evidence="2" id="KW-1185">Reference proteome</keyword>
<sequence length="223" mass="25230">MTIRIIKIGGSLLLRPHLLADLQNWRRRFEDEGDSTIAIIGGGQMIEAVRMWDRLRPGLPATVHWRCVEMLRHSYDCLREAIQDDPSWGRCRSIDTASQWQDYLSSLAGHRPLGRGGCPEFVLLNVPAFYTPISSRRQTVRLPEDWRTTTDSISLWLAHQVSSERGINVQCVLLKSCLISPDWTLASLVEEGVIDPACSLFESFSIDLHVQRLADSAGADREF</sequence>
<dbReference type="AlphaFoldDB" id="A0A5C6ABN0"/>
<evidence type="ECO:0000313" key="2">
    <source>
        <dbReference type="Proteomes" id="UP000316213"/>
    </source>
</evidence>
<evidence type="ECO:0008006" key="3">
    <source>
        <dbReference type="Google" id="ProtNLM"/>
    </source>
</evidence>
<organism evidence="1 2">
    <name type="scientific">Neorhodopirellula pilleata</name>
    <dbReference type="NCBI Taxonomy" id="2714738"/>
    <lineage>
        <taxon>Bacteria</taxon>
        <taxon>Pseudomonadati</taxon>
        <taxon>Planctomycetota</taxon>
        <taxon>Planctomycetia</taxon>
        <taxon>Pirellulales</taxon>
        <taxon>Pirellulaceae</taxon>
        <taxon>Neorhodopirellula</taxon>
    </lineage>
</organism>
<reference evidence="1 2" key="1">
    <citation type="submission" date="2019-02" db="EMBL/GenBank/DDBJ databases">
        <title>Deep-cultivation of Planctomycetes and their phenomic and genomic characterization uncovers novel biology.</title>
        <authorList>
            <person name="Wiegand S."/>
            <person name="Jogler M."/>
            <person name="Boedeker C."/>
            <person name="Pinto D."/>
            <person name="Vollmers J."/>
            <person name="Rivas-Marin E."/>
            <person name="Kohn T."/>
            <person name="Peeters S.H."/>
            <person name="Heuer A."/>
            <person name="Rast P."/>
            <person name="Oberbeckmann S."/>
            <person name="Bunk B."/>
            <person name="Jeske O."/>
            <person name="Meyerdierks A."/>
            <person name="Storesund J.E."/>
            <person name="Kallscheuer N."/>
            <person name="Luecker S."/>
            <person name="Lage O.M."/>
            <person name="Pohl T."/>
            <person name="Merkel B.J."/>
            <person name="Hornburger P."/>
            <person name="Mueller R.-W."/>
            <person name="Bruemmer F."/>
            <person name="Labrenz M."/>
            <person name="Spormann A.M."/>
            <person name="Op Den Camp H."/>
            <person name="Overmann J."/>
            <person name="Amann R."/>
            <person name="Jetten M.S.M."/>
            <person name="Mascher T."/>
            <person name="Medema M.H."/>
            <person name="Devos D.P."/>
            <person name="Kaster A.-K."/>
            <person name="Ovreas L."/>
            <person name="Rohde M."/>
            <person name="Galperin M.Y."/>
            <person name="Jogler C."/>
        </authorList>
    </citation>
    <scope>NUCLEOTIDE SEQUENCE [LARGE SCALE GENOMIC DNA]</scope>
    <source>
        <strain evidence="1 2">Pla100</strain>
    </source>
</reference>